<dbReference type="GeneID" id="33060017"/>
<gene>
    <name evidence="2" type="ORF">A3K91_1759</name>
</gene>
<accession>A0ABN4N4B0</accession>
<dbReference type="RefSeq" id="WP_062844928.1">
    <property type="nucleotide sequence ID" value="NZ_CP014945.1"/>
</dbReference>
<dbReference type="Pfam" id="PF13643">
    <property type="entry name" value="DUF4145"/>
    <property type="match status" value="1"/>
</dbReference>
<protein>
    <recommendedName>
        <fullName evidence="1">DUF4145 domain-containing protein</fullName>
    </recommendedName>
</protein>
<name>A0ABN4N4B0_9GAMM</name>
<evidence type="ECO:0000313" key="3">
    <source>
        <dbReference type="Proteomes" id="UP000076104"/>
    </source>
</evidence>
<evidence type="ECO:0000313" key="2">
    <source>
        <dbReference type="EMBL" id="AMT97357.1"/>
    </source>
</evidence>
<dbReference type="Proteomes" id="UP000076104">
    <property type="component" value="Chromosome"/>
</dbReference>
<evidence type="ECO:0000259" key="1">
    <source>
        <dbReference type="Pfam" id="PF13643"/>
    </source>
</evidence>
<sequence>MSKSWQCPFCSHHAIIGTGNISSGNLSFDDGNKYGKLCLRLETITCPNPNCREFTIESELRELKKTHPSYVFGNTLSSWKLRPQSSAKPLPSYIPTAIKEDYEEACLILNLSPKASATLARRCLQGMVRDFWEVKPQNLAKEIESIKDEVEPDTWEAIDVVRKIGNIGAHMERDIDQIIEVDENEAGLLIGLIEMLIEEWYISRYNRQQRLENMKQLGQDKDIQRRMKVKPVTLE</sequence>
<dbReference type="EMBL" id="CP014945">
    <property type="protein sequence ID" value="AMT97357.1"/>
    <property type="molecule type" value="Genomic_DNA"/>
</dbReference>
<dbReference type="InterPro" id="IPR025285">
    <property type="entry name" value="DUF4145"/>
</dbReference>
<organism evidence="2 3">
    <name type="scientific">Psychrobacter alimentarius</name>
    <dbReference type="NCBI Taxonomy" id="261164"/>
    <lineage>
        <taxon>Bacteria</taxon>
        <taxon>Pseudomonadati</taxon>
        <taxon>Pseudomonadota</taxon>
        <taxon>Gammaproteobacteria</taxon>
        <taxon>Moraxellales</taxon>
        <taxon>Moraxellaceae</taxon>
        <taxon>Psychrobacter</taxon>
    </lineage>
</organism>
<reference evidence="2 3" key="1">
    <citation type="submission" date="2016-03" db="EMBL/GenBank/DDBJ databases">
        <title>Genome sequencing of Psychrobacter alimentarius PAMC 27889.</title>
        <authorList>
            <person name="Lee J."/>
            <person name="Kim O.-S."/>
        </authorList>
    </citation>
    <scope>NUCLEOTIDE SEQUENCE [LARGE SCALE GENOMIC DNA]</scope>
    <source>
        <strain evidence="2 3">PAMC 27889</strain>
    </source>
</reference>
<proteinExistence type="predicted"/>
<keyword evidence="3" id="KW-1185">Reference proteome</keyword>
<feature type="domain" description="DUF4145" evidence="1">
    <location>
        <begin position="104"/>
        <end position="175"/>
    </location>
</feature>